<dbReference type="EMBL" id="JALJOU010000005">
    <property type="protein sequence ID" value="KAK9843727.1"/>
    <property type="molecule type" value="Genomic_DNA"/>
</dbReference>
<evidence type="ECO:0000313" key="3">
    <source>
        <dbReference type="Proteomes" id="UP001445335"/>
    </source>
</evidence>
<feature type="region of interest" description="Disordered" evidence="1">
    <location>
        <begin position="207"/>
        <end position="310"/>
    </location>
</feature>
<protein>
    <submittedName>
        <fullName evidence="2">Uncharacterized protein</fullName>
    </submittedName>
</protein>
<sequence length="584" mass="58471">MMSRSGQKDSAVSTQHFRAGAGAAMTTAAEFAAYRERLWAAASIDNAASLESGLWEVVVAEVNAGRTTGFRRVLLQALDVSSVAQRARIGDLVQRYARYAEIGSTQAAVLLGAMLCFHATGNSECAQDMARQGFIYLETAARGGNVLGLLLYGLAAEAGRGTQPNIMRAHQAYKAAAEAGDTLGQMLMHELLRDVADAAGVLQEQQGALPASQAEGVPAGSPGTSKEPAQRTSPAMMPSSPPQSASAQQRGLHRSHSGSSSGGSGGGHPNSNSNPSTERNGAAEAAASDKPQAAPTVPAEPGSPADRQLAIVPAPGGAQQMLTGASALAKAGGIISPFEAAGTRHLSREGAGSGAPPAVRALLSGLEGGLAAHADAPQLAAPAPQPAPAKVQADPAADAAGVDQAGLTGAALLAQLASAVGVAPLQEPGLGSASYPQLLQAFDVTVSGLDAGSMADYVHNLGVLCSEAPRNDMVILPVSYSLFRAPSPRPGSAFAPTGLITQERADSATSWTLGSGSEAPGQQPRQSRVPGFADSPGPPVAFNAGGFGGGFGAIGPKPPARATSAEPFGGAAPGTFNAAPGRSS</sequence>
<comment type="caution">
    <text evidence="2">The sequence shown here is derived from an EMBL/GenBank/DDBJ whole genome shotgun (WGS) entry which is preliminary data.</text>
</comment>
<accession>A0AAW1SCZ9</accession>
<dbReference type="Gene3D" id="1.25.40.10">
    <property type="entry name" value="Tetratricopeptide repeat domain"/>
    <property type="match status" value="1"/>
</dbReference>
<gene>
    <name evidence="2" type="ORF">WJX81_003832</name>
</gene>
<reference evidence="2 3" key="1">
    <citation type="journal article" date="2024" name="Nat. Commun.">
        <title>Phylogenomics reveals the evolutionary origins of lichenization in chlorophyte algae.</title>
        <authorList>
            <person name="Puginier C."/>
            <person name="Libourel C."/>
            <person name="Otte J."/>
            <person name="Skaloud P."/>
            <person name="Haon M."/>
            <person name="Grisel S."/>
            <person name="Petersen M."/>
            <person name="Berrin J.G."/>
            <person name="Delaux P.M."/>
            <person name="Dal Grande F."/>
            <person name="Keller J."/>
        </authorList>
    </citation>
    <scope>NUCLEOTIDE SEQUENCE [LARGE SCALE GENOMIC DNA]</scope>
    <source>
        <strain evidence="2 3">SAG 245.80</strain>
    </source>
</reference>
<dbReference type="Proteomes" id="UP001445335">
    <property type="component" value="Unassembled WGS sequence"/>
</dbReference>
<keyword evidence="3" id="KW-1185">Reference proteome</keyword>
<feature type="compositionally biased region" description="Low complexity" evidence="1">
    <location>
        <begin position="233"/>
        <end position="249"/>
    </location>
</feature>
<dbReference type="AlphaFoldDB" id="A0AAW1SCZ9"/>
<dbReference type="InterPro" id="IPR011990">
    <property type="entry name" value="TPR-like_helical_dom_sf"/>
</dbReference>
<proteinExistence type="predicted"/>
<evidence type="ECO:0000313" key="2">
    <source>
        <dbReference type="EMBL" id="KAK9843727.1"/>
    </source>
</evidence>
<organism evidence="2 3">
    <name type="scientific">Elliptochloris bilobata</name>
    <dbReference type="NCBI Taxonomy" id="381761"/>
    <lineage>
        <taxon>Eukaryota</taxon>
        <taxon>Viridiplantae</taxon>
        <taxon>Chlorophyta</taxon>
        <taxon>core chlorophytes</taxon>
        <taxon>Trebouxiophyceae</taxon>
        <taxon>Trebouxiophyceae incertae sedis</taxon>
        <taxon>Elliptochloris clade</taxon>
        <taxon>Elliptochloris</taxon>
    </lineage>
</organism>
<feature type="region of interest" description="Disordered" evidence="1">
    <location>
        <begin position="510"/>
        <end position="584"/>
    </location>
</feature>
<evidence type="ECO:0000256" key="1">
    <source>
        <dbReference type="SAM" id="MobiDB-lite"/>
    </source>
</evidence>
<name>A0AAW1SCZ9_9CHLO</name>
<dbReference type="SUPFAM" id="SSF81901">
    <property type="entry name" value="HCP-like"/>
    <property type="match status" value="1"/>
</dbReference>